<dbReference type="SMART" id="SM00866">
    <property type="entry name" value="UTRA"/>
    <property type="match status" value="1"/>
</dbReference>
<dbReference type="InterPro" id="IPR028978">
    <property type="entry name" value="Chorismate_lyase_/UTRA_dom_sf"/>
</dbReference>
<dbReference type="InterPro" id="IPR050679">
    <property type="entry name" value="Bact_HTH_transcr_reg"/>
</dbReference>
<dbReference type="PANTHER" id="PTHR44846:SF1">
    <property type="entry name" value="MANNOSYL-D-GLYCERATE TRANSPORT_METABOLISM SYSTEM REPRESSOR MNGR-RELATED"/>
    <property type="match status" value="1"/>
</dbReference>
<dbReference type="InterPro" id="IPR011663">
    <property type="entry name" value="UTRA"/>
</dbReference>
<dbReference type="GO" id="GO:0003700">
    <property type="term" value="F:DNA-binding transcription factor activity"/>
    <property type="evidence" value="ECO:0007669"/>
    <property type="project" value="InterPro"/>
</dbReference>
<sequence>MQLDKENETVEIAEVPRDAGLPNLPQLDRNSPLPLYEQIKRRVLTMVLNWTDPESRFHTDQELAEQFGVSRMTVRQAVQELVNEGRLRRVRGLGTYVCETKVDEQFTPAMDFLDQAASKGRPIHLRILHCEKMPVPAGERDSLRLNAGDLVWYVIRLRSVDGVPISLDYRYIDAARVGDMALADLESGSILDLIGRHAELAYADLKVEAGRVEPEHAELLSLVAGDPVLIRSLIYFDHDERPVMSGVSYYRADQVRYSLRVPVQKGGPGQRQIADTLEVRR</sequence>
<keyword evidence="6" id="KW-1185">Reference proteome</keyword>
<dbReference type="InterPro" id="IPR036388">
    <property type="entry name" value="WH-like_DNA-bd_sf"/>
</dbReference>
<keyword evidence="1" id="KW-0805">Transcription regulation</keyword>
<dbReference type="SUPFAM" id="SSF46785">
    <property type="entry name" value="Winged helix' DNA-binding domain"/>
    <property type="match status" value="1"/>
</dbReference>
<comment type="caution">
    <text evidence="5">The sequence shown here is derived from an EMBL/GenBank/DDBJ whole genome shotgun (WGS) entry which is preliminary data.</text>
</comment>
<dbReference type="Gene3D" id="3.40.1410.10">
    <property type="entry name" value="Chorismate lyase-like"/>
    <property type="match status" value="1"/>
</dbReference>
<proteinExistence type="predicted"/>
<dbReference type="PANTHER" id="PTHR44846">
    <property type="entry name" value="MANNOSYL-D-GLYCERATE TRANSPORT/METABOLISM SYSTEM REPRESSOR MNGR-RELATED"/>
    <property type="match status" value="1"/>
</dbReference>
<dbReference type="GO" id="GO:0003677">
    <property type="term" value="F:DNA binding"/>
    <property type="evidence" value="ECO:0007669"/>
    <property type="project" value="UniProtKB-KW"/>
</dbReference>
<dbReference type="PRINTS" id="PR00035">
    <property type="entry name" value="HTHGNTR"/>
</dbReference>
<dbReference type="SUPFAM" id="SSF64288">
    <property type="entry name" value="Chorismate lyase-like"/>
    <property type="match status" value="1"/>
</dbReference>
<dbReference type="PROSITE" id="PS50949">
    <property type="entry name" value="HTH_GNTR"/>
    <property type="match status" value="1"/>
</dbReference>
<name>A0A556B1Z6_9BURK</name>
<accession>A0A556B1Z6</accession>
<dbReference type="InterPro" id="IPR036390">
    <property type="entry name" value="WH_DNA-bd_sf"/>
</dbReference>
<dbReference type="Pfam" id="PF07702">
    <property type="entry name" value="UTRA"/>
    <property type="match status" value="1"/>
</dbReference>
<reference evidence="5 6" key="1">
    <citation type="submission" date="2019-07" db="EMBL/GenBank/DDBJ databases">
        <title>Qingshengfaniella alkalisoli gen. nov., sp. nov., isolated from saline soil.</title>
        <authorList>
            <person name="Xu L."/>
            <person name="Huang X.-X."/>
            <person name="Sun J.-Q."/>
        </authorList>
    </citation>
    <scope>NUCLEOTIDE SEQUENCE [LARGE SCALE GENOMIC DNA]</scope>
    <source>
        <strain evidence="5 6">DSM 27279</strain>
    </source>
</reference>
<gene>
    <name evidence="5" type="ORF">FOZ76_00310</name>
</gene>
<dbReference type="GO" id="GO:0045892">
    <property type="term" value="P:negative regulation of DNA-templated transcription"/>
    <property type="evidence" value="ECO:0007669"/>
    <property type="project" value="TreeGrafter"/>
</dbReference>
<keyword evidence="2" id="KW-0238">DNA-binding</keyword>
<dbReference type="InterPro" id="IPR000524">
    <property type="entry name" value="Tscrpt_reg_HTH_GntR"/>
</dbReference>
<dbReference type="Proteomes" id="UP000318405">
    <property type="component" value="Unassembled WGS sequence"/>
</dbReference>
<evidence type="ECO:0000259" key="4">
    <source>
        <dbReference type="PROSITE" id="PS50949"/>
    </source>
</evidence>
<organism evidence="5 6">
    <name type="scientific">Verticiella sediminum</name>
    <dbReference type="NCBI Taxonomy" id="1247510"/>
    <lineage>
        <taxon>Bacteria</taxon>
        <taxon>Pseudomonadati</taxon>
        <taxon>Pseudomonadota</taxon>
        <taxon>Betaproteobacteria</taxon>
        <taxon>Burkholderiales</taxon>
        <taxon>Alcaligenaceae</taxon>
        <taxon>Verticiella</taxon>
    </lineage>
</organism>
<dbReference type="AlphaFoldDB" id="A0A556B1Z6"/>
<dbReference type="CDD" id="cd07377">
    <property type="entry name" value="WHTH_GntR"/>
    <property type="match status" value="1"/>
</dbReference>
<evidence type="ECO:0000256" key="1">
    <source>
        <dbReference type="ARBA" id="ARBA00023015"/>
    </source>
</evidence>
<dbReference type="SMART" id="SM00345">
    <property type="entry name" value="HTH_GNTR"/>
    <property type="match status" value="1"/>
</dbReference>
<dbReference type="EMBL" id="VLTJ01000001">
    <property type="protein sequence ID" value="TSH99211.1"/>
    <property type="molecule type" value="Genomic_DNA"/>
</dbReference>
<dbReference type="Pfam" id="PF00392">
    <property type="entry name" value="GntR"/>
    <property type="match status" value="1"/>
</dbReference>
<dbReference type="OrthoDB" id="8582866at2"/>
<protein>
    <submittedName>
        <fullName evidence="5">GntR family transcriptional regulator</fullName>
    </submittedName>
</protein>
<keyword evidence="3" id="KW-0804">Transcription</keyword>
<evidence type="ECO:0000256" key="2">
    <source>
        <dbReference type="ARBA" id="ARBA00023125"/>
    </source>
</evidence>
<evidence type="ECO:0000313" key="6">
    <source>
        <dbReference type="Proteomes" id="UP000318405"/>
    </source>
</evidence>
<evidence type="ECO:0000313" key="5">
    <source>
        <dbReference type="EMBL" id="TSH99211.1"/>
    </source>
</evidence>
<dbReference type="Gene3D" id="1.10.10.10">
    <property type="entry name" value="Winged helix-like DNA-binding domain superfamily/Winged helix DNA-binding domain"/>
    <property type="match status" value="1"/>
</dbReference>
<evidence type="ECO:0000256" key="3">
    <source>
        <dbReference type="ARBA" id="ARBA00023163"/>
    </source>
</evidence>
<feature type="domain" description="HTH gntR-type" evidence="4">
    <location>
        <begin position="33"/>
        <end position="100"/>
    </location>
</feature>
<dbReference type="RefSeq" id="WP_143946120.1">
    <property type="nucleotide sequence ID" value="NZ_BAABMB010000001.1"/>
</dbReference>